<dbReference type="Proteomes" id="UP000003455">
    <property type="component" value="Chromosome"/>
</dbReference>
<dbReference type="HOGENOM" id="CLU_1721212_0_0_9"/>
<feature type="transmembrane region" description="Helical" evidence="1">
    <location>
        <begin position="20"/>
        <end position="39"/>
    </location>
</feature>
<evidence type="ECO:0000256" key="1">
    <source>
        <dbReference type="SAM" id="Phobius"/>
    </source>
</evidence>
<keyword evidence="1" id="KW-0472">Membrane</keyword>
<dbReference type="AlphaFoldDB" id="A0A0E1XHR4"/>
<protein>
    <recommendedName>
        <fullName evidence="3">DUF2127 domain-containing protein</fullName>
    </recommendedName>
</protein>
<name>A0A0E1XHR4_STAAU</name>
<proteinExistence type="predicted"/>
<comment type="caution">
    <text evidence="2">The sequence shown here is derived from an EMBL/GenBank/DDBJ whole genome shotgun (WGS) entry which is preliminary data.</text>
</comment>
<reference evidence="2" key="1">
    <citation type="submission" date="2010-05" db="EMBL/GenBank/DDBJ databases">
        <authorList>
            <person name="Muzny D."/>
            <person name="Qin X."/>
            <person name="Buhay C."/>
            <person name="Dugan-Rocha S."/>
            <person name="Ding Y."/>
            <person name="Chen G."/>
            <person name="Hawes A."/>
            <person name="Holder M."/>
            <person name="Jhangiani S."/>
            <person name="Johnson A."/>
            <person name="Khan Z."/>
            <person name="Li Z."/>
            <person name="Liu W."/>
            <person name="Liu X."/>
            <person name="Perez L."/>
            <person name="Shen H."/>
            <person name="Wang Q."/>
            <person name="Watt J."/>
            <person name="Xi L."/>
            <person name="Xin Y."/>
            <person name="Zhou J."/>
            <person name="Deng J."/>
            <person name="Jiang H."/>
            <person name="Liu Y."/>
            <person name="Qu J."/>
            <person name="Song X.-Z."/>
            <person name="Zhang L."/>
            <person name="Villasana D."/>
            <person name="Johnson A."/>
            <person name="Liu J."/>
            <person name="Liyanage D."/>
            <person name="Lorensuhewa L."/>
            <person name="Robinson T."/>
            <person name="Song A."/>
            <person name="Song B.-B."/>
            <person name="Dinh H."/>
            <person name="Thornton R."/>
            <person name="Coyle M."/>
            <person name="Francisco L."/>
            <person name="Jackson L."/>
            <person name="Javaid M."/>
            <person name="Korchina V."/>
            <person name="Kovar C."/>
            <person name="Mata R."/>
            <person name="Mathew T."/>
            <person name="Ngo R."/>
            <person name="Nguyen L."/>
            <person name="Nguyen N."/>
            <person name="Okwuonu G."/>
            <person name="Ongeri F."/>
            <person name="Pham C."/>
            <person name="Simmons D."/>
            <person name="Wilczek-Boney K."/>
            <person name="Hale W."/>
            <person name="Jakkamsetti A."/>
            <person name="Pham P."/>
            <person name="Ruth R."/>
            <person name="San Lucas F."/>
            <person name="Warren J."/>
            <person name="Zhang J."/>
            <person name="Zhao Z."/>
            <person name="Zhou C."/>
            <person name="Zhu D."/>
            <person name="Lee S."/>
            <person name="Bess C."/>
            <person name="Blankenburg K."/>
            <person name="Forbes L."/>
            <person name="Fu Q."/>
            <person name="Gubbala S."/>
            <person name="Hirani K."/>
            <person name="Jayaseelan J.C."/>
            <person name="Lara F."/>
            <person name="Munidasa M."/>
            <person name="Palculict T."/>
            <person name="Patil S."/>
            <person name="Pu L.-L."/>
            <person name="Saada N."/>
            <person name="Tang L."/>
            <person name="Weissenberger G."/>
            <person name="Zhu Y."/>
            <person name="Hemphill L."/>
            <person name="Shang Y."/>
            <person name="Youmans B."/>
            <person name="Ayvaz T."/>
            <person name="Ross M."/>
            <person name="Santibanez J."/>
            <person name="Aqrawi P."/>
            <person name="Gross S."/>
            <person name="Joshi V."/>
            <person name="Fowler G."/>
            <person name="Nazareth L."/>
            <person name="Reid J."/>
            <person name="Worley K."/>
            <person name="Petrosino J."/>
            <person name="Highlander S."/>
            <person name="Gibbs R."/>
        </authorList>
    </citation>
    <scope>NUCLEOTIDE SEQUENCE [LARGE SCALE GENOMIC DNA]</scope>
    <source>
        <strain evidence="2">MN8</strain>
    </source>
</reference>
<dbReference type="EMBL" id="ACJA02000003">
    <property type="protein sequence ID" value="EFH95301.1"/>
    <property type="molecule type" value="Genomic_DNA"/>
</dbReference>
<organism evidence="2">
    <name type="scientific">Staphylococcus aureus subsp. aureus MN8</name>
    <dbReference type="NCBI Taxonomy" id="548470"/>
    <lineage>
        <taxon>Bacteria</taxon>
        <taxon>Bacillati</taxon>
        <taxon>Bacillota</taxon>
        <taxon>Bacilli</taxon>
        <taxon>Bacillales</taxon>
        <taxon>Staphylococcaceae</taxon>
        <taxon>Staphylococcus</taxon>
    </lineage>
</organism>
<evidence type="ECO:0008006" key="3">
    <source>
        <dbReference type="Google" id="ProtNLM"/>
    </source>
</evidence>
<sequence>MRSKQMADRTNKEIKTGRFIATASIAFSILLIIHYFVSLDNATAKALLNLTNQNTSDKAIDYILNSFRFTGIMYILAYLAGFITFWNRHTYVWWFMFAVYVSNSLFTLINLSITIQAIKAAHGAYLTLPILIVIIGSVALAIYMLVVSIKRKSTFNR</sequence>
<accession>A0A0E1XHR4</accession>
<evidence type="ECO:0000313" key="2">
    <source>
        <dbReference type="EMBL" id="EFH95301.1"/>
    </source>
</evidence>
<keyword evidence="1" id="KW-0812">Transmembrane</keyword>
<keyword evidence="1" id="KW-1133">Transmembrane helix</keyword>
<gene>
    <name evidence="2" type="ORF">HMPREF0769_11511</name>
</gene>
<feature type="transmembrane region" description="Helical" evidence="1">
    <location>
        <begin position="59"/>
        <end position="79"/>
    </location>
</feature>
<feature type="transmembrane region" description="Helical" evidence="1">
    <location>
        <begin position="91"/>
        <end position="118"/>
    </location>
</feature>
<feature type="transmembrane region" description="Helical" evidence="1">
    <location>
        <begin position="124"/>
        <end position="147"/>
    </location>
</feature>